<organism evidence="2 3">
    <name type="scientific">Phytophthora infestans</name>
    <name type="common">Potato late blight agent</name>
    <name type="synonym">Botrytis infestans</name>
    <dbReference type="NCBI Taxonomy" id="4787"/>
    <lineage>
        <taxon>Eukaryota</taxon>
        <taxon>Sar</taxon>
        <taxon>Stramenopiles</taxon>
        <taxon>Oomycota</taxon>
        <taxon>Peronosporomycetes</taxon>
        <taxon>Peronosporales</taxon>
        <taxon>Peronosporaceae</taxon>
        <taxon>Phytophthora</taxon>
    </lineage>
</organism>
<dbReference type="AlphaFoldDB" id="A0A833STW1"/>
<evidence type="ECO:0000313" key="3">
    <source>
        <dbReference type="Proteomes" id="UP000602510"/>
    </source>
</evidence>
<feature type="region of interest" description="Disordered" evidence="1">
    <location>
        <begin position="1"/>
        <end position="43"/>
    </location>
</feature>
<comment type="caution">
    <text evidence="2">The sequence shown here is derived from an EMBL/GenBank/DDBJ whole genome shotgun (WGS) entry which is preliminary data.</text>
</comment>
<dbReference type="EMBL" id="WSZM01000211">
    <property type="protein sequence ID" value="KAF4038188.1"/>
    <property type="molecule type" value="Genomic_DNA"/>
</dbReference>
<evidence type="ECO:0000313" key="2">
    <source>
        <dbReference type="EMBL" id="KAF4038188.1"/>
    </source>
</evidence>
<feature type="compositionally biased region" description="Basic and acidic residues" evidence="1">
    <location>
        <begin position="1"/>
        <end position="29"/>
    </location>
</feature>
<keyword evidence="3" id="KW-1185">Reference proteome</keyword>
<gene>
    <name evidence="2" type="ORF">GN244_ATG09708</name>
</gene>
<dbReference type="Proteomes" id="UP000602510">
    <property type="component" value="Unassembled WGS sequence"/>
</dbReference>
<accession>A0A833STW1</accession>
<sequence length="43" mass="4864">MREYRAARKLADQSRVDADQAKEKRDQHATYKSANIGTGADKI</sequence>
<evidence type="ECO:0000256" key="1">
    <source>
        <dbReference type="SAM" id="MobiDB-lite"/>
    </source>
</evidence>
<reference evidence="2" key="1">
    <citation type="submission" date="2020-04" db="EMBL/GenBank/DDBJ databases">
        <title>Hybrid Assembly of Korean Phytophthora infestans isolates.</title>
        <authorList>
            <person name="Prokchorchik M."/>
            <person name="Lee Y."/>
            <person name="Seo J."/>
            <person name="Cho J.-H."/>
            <person name="Park Y.-E."/>
            <person name="Jang D.-C."/>
            <person name="Im J.-S."/>
            <person name="Choi J.-G."/>
            <person name="Park H.-J."/>
            <person name="Lee G.-B."/>
            <person name="Lee Y.-G."/>
            <person name="Hong S.-Y."/>
            <person name="Cho K."/>
            <person name="Sohn K.H."/>
        </authorList>
    </citation>
    <scope>NUCLEOTIDE SEQUENCE</scope>
    <source>
        <strain evidence="2">KR_1_A1</strain>
    </source>
</reference>
<protein>
    <submittedName>
        <fullName evidence="2">Uncharacterized protein</fullName>
    </submittedName>
</protein>
<proteinExistence type="predicted"/>
<name>A0A833STW1_PHYIN</name>